<feature type="region of interest" description="Disordered" evidence="1">
    <location>
        <begin position="49"/>
        <end position="71"/>
    </location>
</feature>
<evidence type="ECO:0000256" key="1">
    <source>
        <dbReference type="SAM" id="MobiDB-lite"/>
    </source>
</evidence>
<organism evidence="2 3">
    <name type="scientific">Anguilla anguilla</name>
    <name type="common">European freshwater eel</name>
    <name type="synonym">Muraena anguilla</name>
    <dbReference type="NCBI Taxonomy" id="7936"/>
    <lineage>
        <taxon>Eukaryota</taxon>
        <taxon>Metazoa</taxon>
        <taxon>Chordata</taxon>
        <taxon>Craniata</taxon>
        <taxon>Vertebrata</taxon>
        <taxon>Euteleostomi</taxon>
        <taxon>Actinopterygii</taxon>
        <taxon>Neopterygii</taxon>
        <taxon>Teleostei</taxon>
        <taxon>Anguilliformes</taxon>
        <taxon>Anguillidae</taxon>
        <taxon>Anguilla</taxon>
    </lineage>
</organism>
<dbReference type="AlphaFoldDB" id="A0A9D3RIL6"/>
<feature type="compositionally biased region" description="Basic and acidic residues" evidence="1">
    <location>
        <begin position="53"/>
        <end position="64"/>
    </location>
</feature>
<evidence type="ECO:0000313" key="2">
    <source>
        <dbReference type="EMBL" id="KAG5831674.1"/>
    </source>
</evidence>
<accession>A0A9D3RIL6</accession>
<name>A0A9D3RIL6_ANGAN</name>
<gene>
    <name evidence="2" type="ORF">ANANG_G00306240</name>
</gene>
<dbReference type="Proteomes" id="UP001044222">
    <property type="component" value="Chromosome 18"/>
</dbReference>
<reference evidence="2" key="1">
    <citation type="submission" date="2021-01" db="EMBL/GenBank/DDBJ databases">
        <title>A chromosome-scale assembly of European eel, Anguilla anguilla.</title>
        <authorList>
            <person name="Henkel C."/>
            <person name="Jong-Raadsen S.A."/>
            <person name="Dufour S."/>
            <person name="Weltzien F.-A."/>
            <person name="Palstra A.P."/>
            <person name="Pelster B."/>
            <person name="Spaink H.P."/>
            <person name="Van Den Thillart G.E."/>
            <person name="Jansen H."/>
            <person name="Zahm M."/>
            <person name="Klopp C."/>
            <person name="Cedric C."/>
            <person name="Louis A."/>
            <person name="Berthelot C."/>
            <person name="Parey E."/>
            <person name="Roest Crollius H."/>
            <person name="Montfort J."/>
            <person name="Robinson-Rechavi M."/>
            <person name="Bucao C."/>
            <person name="Bouchez O."/>
            <person name="Gislard M."/>
            <person name="Lluch J."/>
            <person name="Milhes M."/>
            <person name="Lampietro C."/>
            <person name="Lopez Roques C."/>
            <person name="Donnadieu C."/>
            <person name="Braasch I."/>
            <person name="Desvignes T."/>
            <person name="Postlethwait J."/>
            <person name="Bobe J."/>
            <person name="Guiguen Y."/>
            <person name="Dirks R."/>
        </authorList>
    </citation>
    <scope>NUCLEOTIDE SEQUENCE</scope>
    <source>
        <strain evidence="2">Tag_6206</strain>
        <tissue evidence="2">Liver</tissue>
    </source>
</reference>
<comment type="caution">
    <text evidence="2">The sequence shown here is derived from an EMBL/GenBank/DDBJ whole genome shotgun (WGS) entry which is preliminary data.</text>
</comment>
<proteinExistence type="predicted"/>
<keyword evidence="3" id="KW-1185">Reference proteome</keyword>
<sequence>MDKGRTTSGRDSQDWICCYCCGTQDLEPALQYQKSERWWRSQVRTQQYSGENQRVKSQEVDSSRGKSWPRL</sequence>
<dbReference type="EMBL" id="JAFIRN010000018">
    <property type="protein sequence ID" value="KAG5831674.1"/>
    <property type="molecule type" value="Genomic_DNA"/>
</dbReference>
<evidence type="ECO:0000313" key="3">
    <source>
        <dbReference type="Proteomes" id="UP001044222"/>
    </source>
</evidence>
<protein>
    <submittedName>
        <fullName evidence="2">Uncharacterized protein</fullName>
    </submittedName>
</protein>